<evidence type="ECO:0000256" key="1">
    <source>
        <dbReference type="ARBA" id="ARBA00008779"/>
    </source>
</evidence>
<sequence length="528" mass="59006">MKKLVRRMILAICLSTLFPLISVATVFGAQRPNIIFIVTDDHGYNDLEATDLRDEVSMPNVHRLSTGGALMTQAYCTAPQCVPSRAGIVTGRYQQRFRVEANKEGPLPTTQKSIASRLKGLGYTTGHVGKWHLDINRGTKGWMAKNGYKSEADIPPSVVNSFKPQGFGYDEFAEGTATRVWSNFDVTGKSFPAREVNYRTYEGNSHKEKYRIQLQTDLALAFINRHMVEPDPFFLYLGYYGPHVPLDAPTSLTDQVLSLSKLQQKGYDHSSVMIKKSANYGKDYTEAEVRQQGLALLKGIDNGVGDIYRLLEEKGKLENTLIFFMSDNGAPLSVRSWDGSVNDPWHGAKGIIFEGGSRIPYIVHWKSVIPSQVFDKGVNTLDAGATAVAVAGGDPDSDPMLDGVNLLPHLTGKDKGVPHRYLYQRYMNTASIIEGKLKYMRHENGEELLFDVTMEKPAAYNPDKDFHEAVNLIEEMPEKAAELRKELKSFTKTLPVPHYSGGFHSSLYEFAERQWGLRENSHRSKAGE</sequence>
<proteinExistence type="inferred from homology"/>
<name>A0A5C5ZCA0_9BACT</name>
<dbReference type="PANTHER" id="PTHR42693:SF53">
    <property type="entry name" value="ENDO-4-O-SULFATASE"/>
    <property type="match status" value="1"/>
</dbReference>
<dbReference type="Gene3D" id="3.40.720.10">
    <property type="entry name" value="Alkaline Phosphatase, subunit A"/>
    <property type="match status" value="1"/>
</dbReference>
<dbReference type="GO" id="GO:0004065">
    <property type="term" value="F:arylsulfatase activity"/>
    <property type="evidence" value="ECO:0007669"/>
    <property type="project" value="UniProtKB-EC"/>
</dbReference>
<protein>
    <submittedName>
        <fullName evidence="6">Arylsulfatase</fullName>
        <ecNumber evidence="6">3.1.6.1</ecNumber>
    </submittedName>
</protein>
<accession>A0A5C5ZCA0</accession>
<dbReference type="Pfam" id="PF00884">
    <property type="entry name" value="Sulfatase"/>
    <property type="match status" value="1"/>
</dbReference>
<dbReference type="SUPFAM" id="SSF53649">
    <property type="entry name" value="Alkaline phosphatase-like"/>
    <property type="match status" value="1"/>
</dbReference>
<dbReference type="EMBL" id="SJPJ01000001">
    <property type="protein sequence ID" value="TWT84944.1"/>
    <property type="molecule type" value="Genomic_DNA"/>
</dbReference>
<gene>
    <name evidence="6" type="ORF">CA13_64250</name>
</gene>
<keyword evidence="4" id="KW-0106">Calcium</keyword>
<dbReference type="Proteomes" id="UP000315010">
    <property type="component" value="Unassembled WGS sequence"/>
</dbReference>
<dbReference type="InterPro" id="IPR024607">
    <property type="entry name" value="Sulfatase_CS"/>
</dbReference>
<evidence type="ECO:0000256" key="3">
    <source>
        <dbReference type="ARBA" id="ARBA00022801"/>
    </source>
</evidence>
<keyword evidence="2" id="KW-0479">Metal-binding</keyword>
<evidence type="ECO:0000313" key="6">
    <source>
        <dbReference type="EMBL" id="TWT84944.1"/>
    </source>
</evidence>
<reference evidence="6 7" key="1">
    <citation type="submission" date="2019-02" db="EMBL/GenBank/DDBJ databases">
        <title>Deep-cultivation of Planctomycetes and their phenomic and genomic characterization uncovers novel biology.</title>
        <authorList>
            <person name="Wiegand S."/>
            <person name="Jogler M."/>
            <person name="Boedeker C."/>
            <person name="Pinto D."/>
            <person name="Vollmers J."/>
            <person name="Rivas-Marin E."/>
            <person name="Kohn T."/>
            <person name="Peeters S.H."/>
            <person name="Heuer A."/>
            <person name="Rast P."/>
            <person name="Oberbeckmann S."/>
            <person name="Bunk B."/>
            <person name="Jeske O."/>
            <person name="Meyerdierks A."/>
            <person name="Storesund J.E."/>
            <person name="Kallscheuer N."/>
            <person name="Luecker S."/>
            <person name="Lage O.M."/>
            <person name="Pohl T."/>
            <person name="Merkel B.J."/>
            <person name="Hornburger P."/>
            <person name="Mueller R.-W."/>
            <person name="Bruemmer F."/>
            <person name="Labrenz M."/>
            <person name="Spormann A.M."/>
            <person name="Op Den Camp H."/>
            <person name="Overmann J."/>
            <person name="Amann R."/>
            <person name="Jetten M.S.M."/>
            <person name="Mascher T."/>
            <person name="Medema M.H."/>
            <person name="Devos D.P."/>
            <person name="Kaster A.-K."/>
            <person name="Ovreas L."/>
            <person name="Rohde M."/>
            <person name="Galperin M.Y."/>
            <person name="Jogler C."/>
        </authorList>
    </citation>
    <scope>NUCLEOTIDE SEQUENCE [LARGE SCALE GENOMIC DNA]</scope>
    <source>
        <strain evidence="6 7">CA13</strain>
    </source>
</reference>
<dbReference type="RefSeq" id="WP_146402875.1">
    <property type="nucleotide sequence ID" value="NZ_SJPJ01000001.1"/>
</dbReference>
<dbReference type="InterPro" id="IPR000917">
    <property type="entry name" value="Sulfatase_N"/>
</dbReference>
<evidence type="ECO:0000256" key="4">
    <source>
        <dbReference type="ARBA" id="ARBA00022837"/>
    </source>
</evidence>
<comment type="caution">
    <text evidence="6">The sequence shown here is derived from an EMBL/GenBank/DDBJ whole genome shotgun (WGS) entry which is preliminary data.</text>
</comment>
<dbReference type="InterPro" id="IPR050738">
    <property type="entry name" value="Sulfatase"/>
</dbReference>
<keyword evidence="7" id="KW-1185">Reference proteome</keyword>
<dbReference type="EC" id="3.1.6.1" evidence="6"/>
<dbReference type="PANTHER" id="PTHR42693">
    <property type="entry name" value="ARYLSULFATASE FAMILY MEMBER"/>
    <property type="match status" value="1"/>
</dbReference>
<evidence type="ECO:0000313" key="7">
    <source>
        <dbReference type="Proteomes" id="UP000315010"/>
    </source>
</evidence>
<dbReference type="InterPro" id="IPR017850">
    <property type="entry name" value="Alkaline_phosphatase_core_sf"/>
</dbReference>
<comment type="similarity">
    <text evidence="1">Belongs to the sulfatase family.</text>
</comment>
<dbReference type="PROSITE" id="PS00149">
    <property type="entry name" value="SULFATASE_2"/>
    <property type="match status" value="1"/>
</dbReference>
<keyword evidence="3 6" id="KW-0378">Hydrolase</keyword>
<evidence type="ECO:0000259" key="5">
    <source>
        <dbReference type="Pfam" id="PF00884"/>
    </source>
</evidence>
<evidence type="ECO:0000256" key="2">
    <source>
        <dbReference type="ARBA" id="ARBA00022723"/>
    </source>
</evidence>
<organism evidence="6 7">
    <name type="scientific">Novipirellula herctigrandis</name>
    <dbReference type="NCBI Taxonomy" id="2527986"/>
    <lineage>
        <taxon>Bacteria</taxon>
        <taxon>Pseudomonadati</taxon>
        <taxon>Planctomycetota</taxon>
        <taxon>Planctomycetia</taxon>
        <taxon>Pirellulales</taxon>
        <taxon>Pirellulaceae</taxon>
        <taxon>Novipirellula</taxon>
    </lineage>
</organism>
<dbReference type="OrthoDB" id="9764377at2"/>
<dbReference type="AlphaFoldDB" id="A0A5C5ZCA0"/>
<dbReference type="GO" id="GO:0046872">
    <property type="term" value="F:metal ion binding"/>
    <property type="evidence" value="ECO:0007669"/>
    <property type="project" value="UniProtKB-KW"/>
</dbReference>
<feature type="domain" description="Sulfatase N-terminal" evidence="5">
    <location>
        <begin position="32"/>
        <end position="392"/>
    </location>
</feature>